<dbReference type="HOGENOM" id="CLU_2363852_0_0_1"/>
<proteinExistence type="predicted"/>
<dbReference type="AlphaFoldDB" id="A0A061FN24"/>
<organism evidence="1 2">
    <name type="scientific">Theobroma cacao</name>
    <name type="common">Cacao</name>
    <name type="synonym">Cocoa</name>
    <dbReference type="NCBI Taxonomy" id="3641"/>
    <lineage>
        <taxon>Eukaryota</taxon>
        <taxon>Viridiplantae</taxon>
        <taxon>Streptophyta</taxon>
        <taxon>Embryophyta</taxon>
        <taxon>Tracheophyta</taxon>
        <taxon>Spermatophyta</taxon>
        <taxon>Magnoliopsida</taxon>
        <taxon>eudicotyledons</taxon>
        <taxon>Gunneridae</taxon>
        <taxon>Pentapetalae</taxon>
        <taxon>rosids</taxon>
        <taxon>malvids</taxon>
        <taxon>Malvales</taxon>
        <taxon>Malvaceae</taxon>
        <taxon>Byttnerioideae</taxon>
        <taxon>Theobroma</taxon>
    </lineage>
</organism>
<protein>
    <submittedName>
        <fullName evidence="1">Uncharacterized protein</fullName>
    </submittedName>
</protein>
<evidence type="ECO:0000313" key="2">
    <source>
        <dbReference type="Proteomes" id="UP000026915"/>
    </source>
</evidence>
<dbReference type="Proteomes" id="UP000026915">
    <property type="component" value="Chromosome 10"/>
</dbReference>
<gene>
    <name evidence="1" type="ORF">TCM_043173</name>
</gene>
<dbReference type="EMBL" id="CM001888">
    <property type="protein sequence ID" value="EOY18680.1"/>
    <property type="molecule type" value="Genomic_DNA"/>
</dbReference>
<evidence type="ECO:0000313" key="1">
    <source>
        <dbReference type="EMBL" id="EOY18680.1"/>
    </source>
</evidence>
<keyword evidence="2" id="KW-1185">Reference proteome</keyword>
<reference evidence="1 2" key="1">
    <citation type="journal article" date="2013" name="Genome Biol.">
        <title>The genome sequence of the most widely cultivated cacao type and its use to identify candidate genes regulating pod color.</title>
        <authorList>
            <person name="Motamayor J.C."/>
            <person name="Mockaitis K."/>
            <person name="Schmutz J."/>
            <person name="Haiminen N."/>
            <person name="Iii D.L."/>
            <person name="Cornejo O."/>
            <person name="Findley S.D."/>
            <person name="Zheng P."/>
            <person name="Utro F."/>
            <person name="Royaert S."/>
            <person name="Saski C."/>
            <person name="Jenkins J."/>
            <person name="Podicheti R."/>
            <person name="Zhao M."/>
            <person name="Scheffler B.E."/>
            <person name="Stack J.C."/>
            <person name="Feltus F.A."/>
            <person name="Mustiga G.M."/>
            <person name="Amores F."/>
            <person name="Phillips W."/>
            <person name="Marelli J.P."/>
            <person name="May G.D."/>
            <person name="Shapiro H."/>
            <person name="Ma J."/>
            <person name="Bustamante C.D."/>
            <person name="Schnell R.J."/>
            <person name="Main D."/>
            <person name="Gilbert D."/>
            <person name="Parida L."/>
            <person name="Kuhn D.N."/>
        </authorList>
    </citation>
    <scope>NUCLEOTIDE SEQUENCE [LARGE SCALE GENOMIC DNA]</scope>
    <source>
        <strain evidence="2">cv. Matina 1-6</strain>
    </source>
</reference>
<dbReference type="Gramene" id="EOY18680">
    <property type="protein sequence ID" value="EOY18680"/>
    <property type="gene ID" value="TCM_043173"/>
</dbReference>
<accession>A0A061FN24</accession>
<name>A0A061FN24_THECC</name>
<sequence length="96" mass="11038">MLIPANSVTKVQLILDGFPVLSPNIHPSSLTISWRSSMTKRTVNVPRRKKFPLICSEEAEGFQKCRKVNGLKSENPEFQFHQIKKPKPKELMWVGY</sequence>
<dbReference type="InParanoid" id="A0A061FN24"/>